<dbReference type="Proteomes" id="UP000027361">
    <property type="component" value="Unassembled WGS sequence"/>
</dbReference>
<name>A0A066VJG7_TILAU</name>
<keyword evidence="6" id="KW-1185">Reference proteome</keyword>
<dbReference type="Gene3D" id="2.130.10.10">
    <property type="entry name" value="YVTN repeat-like/Quinoprotein amine dehydrogenase"/>
    <property type="match status" value="2"/>
</dbReference>
<accession>A0A066VJG7</accession>
<keyword evidence="2 3" id="KW-0853">WD repeat</keyword>
<feature type="compositionally biased region" description="Basic and acidic residues" evidence="4">
    <location>
        <begin position="1069"/>
        <end position="1086"/>
    </location>
</feature>
<dbReference type="HOGENOM" id="CLU_259451_0_0_1"/>
<dbReference type="PROSITE" id="PS50082">
    <property type="entry name" value="WD_REPEATS_2"/>
    <property type="match status" value="1"/>
</dbReference>
<dbReference type="Pfam" id="PF16300">
    <property type="entry name" value="WD40_4"/>
    <property type="match status" value="2"/>
</dbReference>
<sequence>MPPSRFLAQASKWRNAVAMPGKPNERYEELGSGYVSGSNCAFVDEVKGQGTLVKAGPWPLAPPATDESENPTKAASQDRFGYKPSLLVRGAAAGSLLLVDLTQPGKKKKQVLSINALQDTAALSDFDIAPWWSLQSASVLVAAASNTSDQVQITRMLQPFSQDGIRADASLLRAPKGGAIGVSSLQWHPTVPGLLLGSQGSTVNIWQTAEDRSSQTFSLKTDSQGSALRHAAWSSVGIGSQVGGMTADGYLVLWDARSGNAVVTKTLAHASKVKPSRLCFVRDSGLLLTSGFSQMRQREIGVWDPRSLTTPLKRSILTDSTSPSVLTPVADDIRNIVYLIGRGDTAVKWIELDAQNAFNEGSHALGAGVEAAGPAALAPQTLCNVMQAEIDRLYVPVAKSDGIIPVKIHVPRWQLIDYHENLFPDSLNFVTSGVEEERQKAYAWAERKDEDILPSLISRDPLKVDIQIKQMQNTFRPSTLTSAAVPSSPNAPDYIIDRTCERGPAPHSEAGSISNTNTDTQSVVLESTNGPPPSSHEKPLVPALAANQANATEIQPLRTVSAHAEAATLTSSTSSSNASELAASAPTVASSTVSHASSAPAAPAPPDQRPHWSRRFLAGSTPLIPAHQNLSAFDTTISPDKRAFDVNCLYLFYPVSSPGGRIGFHPLAAQGRMPLSPPSIRCNSKFIDFALDPFNPLCLLTASDDGKVRIWQLPAPESVTDALAAKDQPAACAALDVTVPMTTLELPSQCSSARIAEIKASPVANDVIGAILAGTGNESRFVIWNARTEQVELSSQTGAKGSFGFSWSPAGNYVAVAGKDKQLRVFDPRMPSQGGEIAAHDGPRSFKTIWIDDKHLITTGHGLESLRQIKLYDVEPTDGAVSVKLVKTLPLDNSPTVLFPHFDPDTNILWLWSRGDRSVSAYEVYPHPPSASIDMLSTLPTWQAGSPQVALAFLPKRHVNVKQVEVAVAYRVSQREIQRVGWNFSRARDDIFVPTQDVEEPLCSADDWISGRVQVPTRRYLSLQPKNMTPLSLAPTKHIASTLPKGPIAKDLSEEERKEQLLNNIFNKAKVDPSEDAADGRADRPQLHTAAKLAPDNDDWSD</sequence>
<dbReference type="SUPFAM" id="SSF69322">
    <property type="entry name" value="Tricorn protease domain 2"/>
    <property type="match status" value="1"/>
</dbReference>
<feature type="region of interest" description="Disordered" evidence="4">
    <location>
        <begin position="477"/>
        <end position="539"/>
    </location>
</feature>
<evidence type="ECO:0000313" key="5">
    <source>
        <dbReference type="EMBL" id="KDN38864.1"/>
    </source>
</evidence>
<proteinExistence type="inferred from homology"/>
<dbReference type="Pfam" id="PF00400">
    <property type="entry name" value="WD40"/>
    <property type="match status" value="2"/>
</dbReference>
<dbReference type="GeneID" id="25266175"/>
<feature type="region of interest" description="Disordered" evidence="4">
    <location>
        <begin position="594"/>
        <end position="613"/>
    </location>
</feature>
<dbReference type="InterPro" id="IPR015505">
    <property type="entry name" value="Coronin"/>
</dbReference>
<dbReference type="SMART" id="SM01167">
    <property type="entry name" value="DUF1900"/>
    <property type="match status" value="2"/>
</dbReference>
<evidence type="ECO:0000256" key="1">
    <source>
        <dbReference type="ARBA" id="ARBA00009482"/>
    </source>
</evidence>
<comment type="similarity">
    <text evidence="1 3">Belongs to the WD repeat coronin family.</text>
</comment>
<feature type="region of interest" description="Disordered" evidence="4">
    <location>
        <begin position="1066"/>
        <end position="1102"/>
    </location>
</feature>
<gene>
    <name evidence="5" type="ORF">K437DRAFT_270447</name>
</gene>
<dbReference type="InterPro" id="IPR001680">
    <property type="entry name" value="WD40_rpt"/>
</dbReference>
<feature type="region of interest" description="Disordered" evidence="4">
    <location>
        <begin position="57"/>
        <end position="77"/>
    </location>
</feature>
<evidence type="ECO:0000256" key="3">
    <source>
        <dbReference type="RuleBase" id="RU280818"/>
    </source>
</evidence>
<protein>
    <recommendedName>
        <fullName evidence="3">Coronin</fullName>
    </recommendedName>
</protein>
<dbReference type="AlphaFoldDB" id="A0A066VJG7"/>
<evidence type="ECO:0000256" key="2">
    <source>
        <dbReference type="PROSITE-ProRule" id="PRU00221"/>
    </source>
</evidence>
<keyword evidence="3" id="KW-0677">Repeat</keyword>
<dbReference type="RefSeq" id="XP_013240847.1">
    <property type="nucleotide sequence ID" value="XM_013385393.1"/>
</dbReference>
<dbReference type="PANTHER" id="PTHR10856:SF20">
    <property type="entry name" value="CORONIN-7"/>
    <property type="match status" value="1"/>
</dbReference>
<dbReference type="PANTHER" id="PTHR10856">
    <property type="entry name" value="CORONIN"/>
    <property type="match status" value="1"/>
</dbReference>
<reference evidence="5 6" key="1">
    <citation type="submission" date="2014-05" db="EMBL/GenBank/DDBJ databases">
        <title>Draft genome sequence of a rare smut relative, Tilletiaria anomala UBC 951.</title>
        <authorList>
            <consortium name="DOE Joint Genome Institute"/>
            <person name="Toome M."/>
            <person name="Kuo A."/>
            <person name="Henrissat B."/>
            <person name="Lipzen A."/>
            <person name="Tritt A."/>
            <person name="Yoshinaga Y."/>
            <person name="Zane M."/>
            <person name="Barry K."/>
            <person name="Grigoriev I.V."/>
            <person name="Spatafora J.W."/>
            <person name="Aimea M.C."/>
        </authorList>
    </citation>
    <scope>NUCLEOTIDE SEQUENCE [LARGE SCALE GENOMIC DNA]</scope>
    <source>
        <strain evidence="5 6">UBC 951</strain>
    </source>
</reference>
<dbReference type="SMART" id="SM00320">
    <property type="entry name" value="WD40"/>
    <property type="match status" value="5"/>
</dbReference>
<evidence type="ECO:0000256" key="4">
    <source>
        <dbReference type="SAM" id="MobiDB-lite"/>
    </source>
</evidence>
<comment type="caution">
    <text evidence="5">The sequence shown here is derived from an EMBL/GenBank/DDBJ whole genome shotgun (WGS) entry which is preliminary data.</text>
</comment>
<feature type="compositionally biased region" description="Polar residues" evidence="4">
    <location>
        <begin position="511"/>
        <end position="529"/>
    </location>
</feature>
<dbReference type="OMA" id="TIMYMEV"/>
<feature type="repeat" description="WD" evidence="2">
    <location>
        <begin position="699"/>
        <end position="721"/>
    </location>
</feature>
<feature type="compositionally biased region" description="Polar residues" evidence="4">
    <location>
        <begin position="477"/>
        <end position="490"/>
    </location>
</feature>
<dbReference type="EMBL" id="JMSN01000112">
    <property type="protein sequence ID" value="KDN38864.1"/>
    <property type="molecule type" value="Genomic_DNA"/>
</dbReference>
<dbReference type="SUPFAM" id="SSF101908">
    <property type="entry name" value="Putative isomerase YbhE"/>
    <property type="match status" value="1"/>
</dbReference>
<dbReference type="InterPro" id="IPR015943">
    <property type="entry name" value="WD40/YVTN_repeat-like_dom_sf"/>
</dbReference>
<evidence type="ECO:0000313" key="6">
    <source>
        <dbReference type="Proteomes" id="UP000027361"/>
    </source>
</evidence>
<dbReference type="OrthoDB" id="347435at2759"/>
<dbReference type="InParanoid" id="A0A066VJG7"/>
<dbReference type="STRING" id="1037660.A0A066VJG7"/>
<organism evidence="5 6">
    <name type="scientific">Tilletiaria anomala (strain ATCC 24038 / CBS 436.72 / UBC 951)</name>
    <dbReference type="NCBI Taxonomy" id="1037660"/>
    <lineage>
        <taxon>Eukaryota</taxon>
        <taxon>Fungi</taxon>
        <taxon>Dikarya</taxon>
        <taxon>Basidiomycota</taxon>
        <taxon>Ustilaginomycotina</taxon>
        <taxon>Exobasidiomycetes</taxon>
        <taxon>Georgefischeriales</taxon>
        <taxon>Tilletiariaceae</taxon>
        <taxon>Tilletiaria</taxon>
    </lineage>
</organism>